<feature type="region of interest" description="Disordered" evidence="8">
    <location>
        <begin position="412"/>
        <end position="495"/>
    </location>
</feature>
<dbReference type="InterPro" id="IPR014041">
    <property type="entry name" value="ESCRT-II_cplx_Vps25-sub_N"/>
</dbReference>
<comment type="caution">
    <text evidence="9">The sequence shown here is derived from an EMBL/GenBank/DDBJ whole genome shotgun (WGS) entry which is preliminary data.</text>
</comment>
<dbReference type="InterPro" id="IPR008570">
    <property type="entry name" value="ESCRT-II_cplx_Vps25-sub"/>
</dbReference>
<feature type="compositionally biased region" description="Low complexity" evidence="8">
    <location>
        <begin position="198"/>
        <end position="212"/>
    </location>
</feature>
<feature type="region of interest" description="Disordered" evidence="8">
    <location>
        <begin position="168"/>
        <end position="260"/>
    </location>
</feature>
<dbReference type="EMBL" id="JAAAIP010000116">
    <property type="protein sequence ID" value="KAG0325346.1"/>
    <property type="molecule type" value="Genomic_DNA"/>
</dbReference>
<protein>
    <recommendedName>
        <fullName evidence="3">Vacuolar protein-sorting-associated protein 25</fullName>
    </recommendedName>
    <alternativeName>
        <fullName evidence="7">ESCRT-II complex subunit VPS25</fullName>
    </alternativeName>
</protein>
<evidence type="ECO:0000313" key="9">
    <source>
        <dbReference type="EMBL" id="KAG0325346.1"/>
    </source>
</evidence>
<dbReference type="OrthoDB" id="245150at2759"/>
<dbReference type="GO" id="GO:0016236">
    <property type="term" value="P:macroautophagy"/>
    <property type="evidence" value="ECO:0007669"/>
    <property type="project" value="UniProtKB-ARBA"/>
</dbReference>
<dbReference type="GO" id="GO:0042803">
    <property type="term" value="F:protein homodimerization activity"/>
    <property type="evidence" value="ECO:0007669"/>
    <property type="project" value="TreeGrafter"/>
</dbReference>
<feature type="region of interest" description="Disordered" evidence="8">
    <location>
        <begin position="326"/>
        <end position="347"/>
    </location>
</feature>
<evidence type="ECO:0000256" key="3">
    <source>
        <dbReference type="ARBA" id="ARBA00017934"/>
    </source>
</evidence>
<evidence type="ECO:0000256" key="5">
    <source>
        <dbReference type="ARBA" id="ARBA00022490"/>
    </source>
</evidence>
<comment type="similarity">
    <text evidence="2">Belongs to the VPS25 family.</text>
</comment>
<dbReference type="AlphaFoldDB" id="A0A9P6RS39"/>
<organism evidence="9 10">
    <name type="scientific">Dissophora globulifera</name>
    <dbReference type="NCBI Taxonomy" id="979702"/>
    <lineage>
        <taxon>Eukaryota</taxon>
        <taxon>Fungi</taxon>
        <taxon>Fungi incertae sedis</taxon>
        <taxon>Mucoromycota</taxon>
        <taxon>Mortierellomycotina</taxon>
        <taxon>Mortierellomycetes</taxon>
        <taxon>Mortierellales</taxon>
        <taxon>Mortierellaceae</taxon>
        <taxon>Dissophora</taxon>
    </lineage>
</organism>
<evidence type="ECO:0000256" key="4">
    <source>
        <dbReference type="ARBA" id="ARBA00022448"/>
    </source>
</evidence>
<feature type="compositionally biased region" description="Basic and acidic residues" evidence="8">
    <location>
        <begin position="179"/>
        <end position="188"/>
    </location>
</feature>
<comment type="subcellular location">
    <subcellularLocation>
        <location evidence="1">Cytoplasm</location>
    </subcellularLocation>
</comment>
<dbReference type="GO" id="GO:0005198">
    <property type="term" value="F:structural molecule activity"/>
    <property type="evidence" value="ECO:0007669"/>
    <property type="project" value="TreeGrafter"/>
</dbReference>
<name>A0A9P6RS39_9FUNG</name>
<evidence type="ECO:0000256" key="7">
    <source>
        <dbReference type="ARBA" id="ARBA00030094"/>
    </source>
</evidence>
<feature type="compositionally biased region" description="Basic and acidic residues" evidence="8">
    <location>
        <begin position="431"/>
        <end position="450"/>
    </location>
</feature>
<proteinExistence type="inferred from homology"/>
<dbReference type="Gene3D" id="1.10.10.10">
    <property type="entry name" value="Winged helix-like DNA-binding domain superfamily/Winged helix DNA-binding domain"/>
    <property type="match status" value="1"/>
</dbReference>
<keyword evidence="10" id="KW-1185">Reference proteome</keyword>
<keyword evidence="6" id="KW-0653">Protein transport</keyword>
<dbReference type="FunFam" id="1.10.10.10:FF:000141">
    <property type="entry name" value="vacuolar protein-sorting-associated protein 25"/>
    <property type="match status" value="1"/>
</dbReference>
<dbReference type="Pfam" id="PF05871">
    <property type="entry name" value="ESCRT-II"/>
    <property type="match status" value="1"/>
</dbReference>
<dbReference type="GO" id="GO:0000814">
    <property type="term" value="C:ESCRT II complex"/>
    <property type="evidence" value="ECO:0007669"/>
    <property type="project" value="InterPro"/>
</dbReference>
<accession>A0A9P6RS39</accession>
<gene>
    <name evidence="9" type="ORF">BGZ99_000760</name>
</gene>
<dbReference type="PANTHER" id="PTHR13149">
    <property type="entry name" value="VACUOLAR PROTEIN SORTING-ASSOCIATED PROTEIN VPS25"/>
    <property type="match status" value="1"/>
</dbReference>
<evidence type="ECO:0000256" key="1">
    <source>
        <dbReference type="ARBA" id="ARBA00004496"/>
    </source>
</evidence>
<dbReference type="Gene3D" id="1.10.10.570">
    <property type="entry name" value="Winged helix' DNA-binding domain. Chain C. Domain 1"/>
    <property type="match status" value="1"/>
</dbReference>
<dbReference type="InterPro" id="IPR036390">
    <property type="entry name" value="WH_DNA-bd_sf"/>
</dbReference>
<evidence type="ECO:0000256" key="6">
    <source>
        <dbReference type="ARBA" id="ARBA00022927"/>
    </source>
</evidence>
<dbReference type="FunFam" id="1.10.10.570:FF:000003">
    <property type="entry name" value="Vacuolar protein-sorting-associated protein 25"/>
    <property type="match status" value="1"/>
</dbReference>
<feature type="compositionally biased region" description="Acidic residues" evidence="8">
    <location>
        <begin position="333"/>
        <end position="342"/>
    </location>
</feature>
<feature type="compositionally biased region" description="Low complexity" evidence="8">
    <location>
        <begin position="459"/>
        <end position="487"/>
    </location>
</feature>
<dbReference type="SUPFAM" id="SSF46785">
    <property type="entry name" value="Winged helix' DNA-binding domain"/>
    <property type="match status" value="2"/>
</dbReference>
<evidence type="ECO:0000256" key="8">
    <source>
        <dbReference type="SAM" id="MobiDB-lite"/>
    </source>
</evidence>
<keyword evidence="5" id="KW-0963">Cytoplasm</keyword>
<keyword evidence="4" id="KW-0813">Transport</keyword>
<dbReference type="Proteomes" id="UP000738325">
    <property type="component" value="Unassembled WGS sequence"/>
</dbReference>
<sequence length="788" mass="88214">MTPTTLYRFTAAEGLVHLLSNKDNNGNKDTKNSVARVSATPLAVRSIHDIGATNHPRIASSVSNPASLHQLPHYDRLFDFDHLVCDFDETITNHDTTSSFDKLATRIRQACSEENDGDANQEDGKPGEWAFEEPQMSWSEILQAYLDDLEKVDVTDLCHLNEKQNSKVNSMKGATQQVEESKKEHEQGIYHSQPTSLNASISNSTMSNSHSNQDGHPPHQSNNNAQHPHPYLNPSLGQLQCHLDGRTFTPEPEPPVPKIPSLQPWIHSQVRKRAVEKVSLDRVYESGNLVGLTKLQIRNYGRHHIKLRPGMVEFLKAFVDQNEKRLDDKSKDEDEDDNDNDEDRSGSRRRRGELWILSVNWSKDLIRGAMDQIFGSEEATERYLPDAHLISSNLQFLEEDHELLMKRKKSVAISRNNSISGPADTTPIAYSKDRSTSIKDTGVRDPEIKNNHQGQSAESPSPSLSSSSRSPSSSPSSPLSSSSSSSLKASNAETSEPLTYGEIKVHCLTGTDKLRAFRKMQRDYAAKHSLALSDTKWAYLGDSVTDLGCLVEADVGIIIGENSSLLGECERSGIQVVDITSKKTQTMAQTTPSNAELGLSQSPTLPSGFQFPSIHNFPPFYTLQPTVSTWKNQAALWGTVIMQYYRHHRLYQLDMDDTTTNDQLFNNRRINRRLKPETIQAIVDEMVAKGDAEWDATSKKRRAIIYWRKPEDWAAMISSWVFESGLNNSILTFYEIAHGDASEDQEFFNIHPTVLQKAMDVLVKRGIAATFQGATFEEMGVKFFNAGA</sequence>
<dbReference type="InterPro" id="IPR036412">
    <property type="entry name" value="HAD-like_sf"/>
</dbReference>
<dbReference type="GO" id="GO:0043328">
    <property type="term" value="P:protein transport to vacuole involved in ubiquitin-dependent protein catabolic process via the multivesicular body sorting pathway"/>
    <property type="evidence" value="ECO:0007669"/>
    <property type="project" value="TreeGrafter"/>
</dbReference>
<reference evidence="9" key="1">
    <citation type="journal article" date="2020" name="Fungal Divers.">
        <title>Resolving the Mortierellaceae phylogeny through synthesis of multi-gene phylogenetics and phylogenomics.</title>
        <authorList>
            <person name="Vandepol N."/>
            <person name="Liber J."/>
            <person name="Desiro A."/>
            <person name="Na H."/>
            <person name="Kennedy M."/>
            <person name="Barry K."/>
            <person name="Grigoriev I.V."/>
            <person name="Miller A.N."/>
            <person name="O'Donnell K."/>
            <person name="Stajich J.E."/>
            <person name="Bonito G."/>
        </authorList>
    </citation>
    <scope>NUCLEOTIDE SEQUENCE</scope>
    <source>
        <strain evidence="9">REB-010B</strain>
    </source>
</reference>
<feature type="compositionally biased region" description="Polar residues" evidence="8">
    <location>
        <begin position="168"/>
        <end position="178"/>
    </location>
</feature>
<evidence type="ECO:0000256" key="2">
    <source>
        <dbReference type="ARBA" id="ARBA00009674"/>
    </source>
</evidence>
<evidence type="ECO:0000313" key="10">
    <source>
        <dbReference type="Proteomes" id="UP000738325"/>
    </source>
</evidence>
<dbReference type="SUPFAM" id="SSF56784">
    <property type="entry name" value="HAD-like"/>
    <property type="match status" value="1"/>
</dbReference>
<dbReference type="PANTHER" id="PTHR13149:SF0">
    <property type="entry name" value="VACUOLAR PROTEIN-SORTING-ASSOCIATED PROTEIN 25"/>
    <property type="match status" value="1"/>
</dbReference>
<dbReference type="InterPro" id="IPR036388">
    <property type="entry name" value="WH-like_DNA-bd_sf"/>
</dbReference>